<dbReference type="RefSeq" id="WP_145059872.1">
    <property type="nucleotide sequence ID" value="NZ_CP036263.1"/>
</dbReference>
<dbReference type="InterPro" id="IPR018247">
    <property type="entry name" value="EF_Hand_1_Ca_BS"/>
</dbReference>
<protein>
    <submittedName>
        <fullName evidence="2">Uncharacterized protein</fullName>
    </submittedName>
</protein>
<evidence type="ECO:0000313" key="3">
    <source>
        <dbReference type="Proteomes" id="UP000319852"/>
    </source>
</evidence>
<dbReference type="SUPFAM" id="SSF47473">
    <property type="entry name" value="EF-hand"/>
    <property type="match status" value="1"/>
</dbReference>
<dbReference type="Gene3D" id="1.10.1330.10">
    <property type="entry name" value="Dockerin domain"/>
    <property type="match status" value="1"/>
</dbReference>
<dbReference type="EMBL" id="CP036263">
    <property type="protein sequence ID" value="QDS98652.1"/>
    <property type="molecule type" value="Genomic_DNA"/>
</dbReference>
<dbReference type="Proteomes" id="UP000319852">
    <property type="component" value="Chromosome"/>
</dbReference>
<dbReference type="NCBIfam" id="NF012209">
    <property type="entry name" value="LEPR-8K"/>
    <property type="match status" value="1"/>
</dbReference>
<proteinExistence type="predicted"/>
<feature type="region of interest" description="Disordered" evidence="1">
    <location>
        <begin position="353"/>
        <end position="372"/>
    </location>
</feature>
<reference evidence="2 3" key="1">
    <citation type="submission" date="2019-02" db="EMBL/GenBank/DDBJ databases">
        <title>Deep-cultivation of Planctomycetes and their phenomic and genomic characterization uncovers novel biology.</title>
        <authorList>
            <person name="Wiegand S."/>
            <person name="Jogler M."/>
            <person name="Boedeker C."/>
            <person name="Pinto D."/>
            <person name="Vollmers J."/>
            <person name="Rivas-Marin E."/>
            <person name="Kohn T."/>
            <person name="Peeters S.H."/>
            <person name="Heuer A."/>
            <person name="Rast P."/>
            <person name="Oberbeckmann S."/>
            <person name="Bunk B."/>
            <person name="Jeske O."/>
            <person name="Meyerdierks A."/>
            <person name="Storesund J.E."/>
            <person name="Kallscheuer N."/>
            <person name="Luecker S."/>
            <person name="Lage O.M."/>
            <person name="Pohl T."/>
            <person name="Merkel B.J."/>
            <person name="Hornburger P."/>
            <person name="Mueller R.-W."/>
            <person name="Bruemmer F."/>
            <person name="Labrenz M."/>
            <person name="Spormann A.M."/>
            <person name="Op den Camp H."/>
            <person name="Overmann J."/>
            <person name="Amann R."/>
            <person name="Jetten M.S.M."/>
            <person name="Mascher T."/>
            <person name="Medema M.H."/>
            <person name="Devos D.P."/>
            <person name="Kaster A.-K."/>
            <person name="Ovreas L."/>
            <person name="Rohde M."/>
            <person name="Galperin M.Y."/>
            <person name="Jogler C."/>
        </authorList>
    </citation>
    <scope>NUCLEOTIDE SEQUENCE [LARGE SCALE GENOMIC DNA]</scope>
    <source>
        <strain evidence="2 3">HG15A2</strain>
    </source>
</reference>
<keyword evidence="3" id="KW-1185">Reference proteome</keyword>
<dbReference type="GO" id="GO:0000272">
    <property type="term" value="P:polysaccharide catabolic process"/>
    <property type="evidence" value="ECO:0007669"/>
    <property type="project" value="InterPro"/>
</dbReference>
<organism evidence="2 3">
    <name type="scientific">Adhaeretor mobilis</name>
    <dbReference type="NCBI Taxonomy" id="1930276"/>
    <lineage>
        <taxon>Bacteria</taxon>
        <taxon>Pseudomonadati</taxon>
        <taxon>Planctomycetota</taxon>
        <taxon>Planctomycetia</taxon>
        <taxon>Pirellulales</taxon>
        <taxon>Lacipirellulaceae</taxon>
        <taxon>Adhaeretor</taxon>
    </lineage>
</organism>
<dbReference type="KEGG" id="amob:HG15A2_19330"/>
<dbReference type="InterPro" id="IPR011992">
    <property type="entry name" value="EF-hand-dom_pair"/>
</dbReference>
<sequence>MSPPHHITSRRLVFESLEPREVLSADPLLAHVGDAEFIYYNAATYGTVVADFDRDAATFNPSGEPIGDDTPRYGPTVAHSPLPDWTADGPTVASQGISSVLATGWDADGVTPLVVVNSNAANTIRIYRGYNFESVASLNYSNLGLIRESMAAAQYYPQSAVIHHGLVVIGTERHEERGGEFVPVGTSFLTTQDYGATLDVVADIGGGDIPGIAGGAADGLTRGRVWSFTNPFPAGGLDETNDVWFPWADYLQKQDNPKGGQIGLFRATRADANSPWVVQPNRVLHEIWLPDDSGGLHAHTAAVTGAGVVSHWGDVGYRSQSLLHAVDLDNYLTAPITTTVALGGYDPTATNYIDGPQPTSAAPGPEPGSHLASGDLTREMVIGFDNIAIGETRLEVDAVVDKPLRTTFGTRYKDADILHLQWLQGVGYVSGSAVKPYWHLSLDGENWASVRPPEGVNGRLWLFGERLLALDSNHQMWTAPLPEIEVVTPLRVAPGGTNALAATLEPADAPAAGVTMREVHYTAGAWVYADTGVPLDRQAMPPRPGVTKAYEFNVSSGATDLGQWWLQEVDAVAPEGIWNLDFWVANLADQTVSLGAGLLPAAEVGSNSDFRSQTSAATEEWVAMGVLRDSTPDSGRLAIDLSLFKPSPGVRFLWAPSYLGSQPTPAYPLAPGAIGPNEVASLAVSPLGDEWTAGLVFQWDEAAPLTGNGILPIASLVGDGGTAVTITAQNISTTDTEWVATLYDGSADVAVARLTTNLLRGDIADLLLSFHAGQFTLRARVGSNAPITSEPSVSVSASLTNLDQLNWSDRSGNGVSALLPILAVTDADRAADDADAVRWFHSSLQEKLTLFAEVETVAGDYNLNGVIDAGDYTVWADSLPVYDLAFDGNGDGRVDSGDYLVWRNHYGLTGPNVPGDYNHDNKVDAADYTVWRSAVPPVNPDADGNGDGRIDNEDYLIWRNAYGVPLVTLGDVLASPQSADFNGSGFVTGLDFLHWQIGSGTPTPTATPLDGDANLDRAVDDTDFGIWQTQFGQAAPTIAALVAVEATNPVEAAQSLTAVEVVVAAGPEFSEERSVSALVGAESGRSPFLNDQLVDEIFRRSGKQLRQKLPSVHQEEYGVEHISDRVLSEVRGLYYSFNYDHEDQDVRLDRLSKRTKATNELFNAFAEDEFEVDLRLVRHR</sequence>
<dbReference type="OrthoDB" id="245157at2"/>
<name>A0A517MUV5_9BACT</name>
<evidence type="ECO:0000313" key="2">
    <source>
        <dbReference type="EMBL" id="QDS98652.1"/>
    </source>
</evidence>
<dbReference type="InterPro" id="IPR053786">
    <property type="entry name" value="LEPRxLL_CS"/>
</dbReference>
<dbReference type="InterPro" id="IPR036439">
    <property type="entry name" value="Dockerin_dom_sf"/>
</dbReference>
<dbReference type="AlphaFoldDB" id="A0A517MUV5"/>
<accession>A0A517MUV5</accession>
<gene>
    <name evidence="2" type="ORF">HG15A2_19330</name>
</gene>
<dbReference type="PROSITE" id="PS00018">
    <property type="entry name" value="EF_HAND_1"/>
    <property type="match status" value="3"/>
</dbReference>
<evidence type="ECO:0000256" key="1">
    <source>
        <dbReference type="SAM" id="MobiDB-lite"/>
    </source>
</evidence>